<dbReference type="Proteomes" id="UP000190135">
    <property type="component" value="Unassembled WGS sequence"/>
</dbReference>
<feature type="domain" description="Amidohydrolase-related" evidence="2">
    <location>
        <begin position="76"/>
        <end position="317"/>
    </location>
</feature>
<accession>A0A1T4S8L2</accession>
<dbReference type="EMBL" id="FUXL01000009">
    <property type="protein sequence ID" value="SKA24436.1"/>
    <property type="molecule type" value="Genomic_DNA"/>
</dbReference>
<name>A0A1T4S8L2_9HYPH</name>
<dbReference type="PANTHER" id="PTHR21240">
    <property type="entry name" value="2-AMINO-3-CARBOXYLMUCONATE-6-SEMIALDEHYDE DECARBOXYLASE"/>
    <property type="match status" value="1"/>
</dbReference>
<dbReference type="RefSeq" id="WP_078709032.1">
    <property type="nucleotide sequence ID" value="NZ_FUXL01000009.1"/>
</dbReference>
<dbReference type="OrthoDB" id="149172at2"/>
<reference evidence="3 4" key="1">
    <citation type="submission" date="2017-02" db="EMBL/GenBank/DDBJ databases">
        <authorList>
            <person name="Peterson S.W."/>
        </authorList>
    </citation>
    <scope>NUCLEOTIDE SEQUENCE [LARGE SCALE GENOMIC DNA]</scope>
    <source>
        <strain evidence="3 4">USBA 369</strain>
    </source>
</reference>
<sequence length="339" mass="37091">MKLIGIEEHTLTAEVRDAWNAIDLASADPSVSIHSGGIERRLLDLADERIALMDETGLDVQVLSLTTPALHDLGVESVGLAKRANDMVAEAIARRPDRLEALATLPVAMPDEAALELERCVLSLGFKGAVLCGRVGHRNLDHPDLRPMFESAAALGVPLLLHPRTPAPEVRAAYYSGFSAEIDAAFSMFGLGWHYDAGIQFLRLVLSGTFDRLPGLQVILGHWGEVVLFYAERLAVLDRFSGLEHPVATYLRRNLYVTASGMFSPEYLARAAAIVGADRLLFSTDYPYQYRPGCDARRFLADCGLDEADRTAFAHGNWLRLTERGGGPTISGSRITDHR</sequence>
<dbReference type="GO" id="GO:0016787">
    <property type="term" value="F:hydrolase activity"/>
    <property type="evidence" value="ECO:0007669"/>
    <property type="project" value="InterPro"/>
</dbReference>
<evidence type="ECO:0000313" key="4">
    <source>
        <dbReference type="Proteomes" id="UP000190135"/>
    </source>
</evidence>
<keyword evidence="4" id="KW-1185">Reference proteome</keyword>
<dbReference type="AlphaFoldDB" id="A0A1T4S8L2"/>
<dbReference type="GO" id="GO:0005829">
    <property type="term" value="C:cytosol"/>
    <property type="evidence" value="ECO:0007669"/>
    <property type="project" value="TreeGrafter"/>
</dbReference>
<dbReference type="GO" id="GO:0016831">
    <property type="term" value="F:carboxy-lyase activity"/>
    <property type="evidence" value="ECO:0007669"/>
    <property type="project" value="InterPro"/>
</dbReference>
<dbReference type="SUPFAM" id="SSF51556">
    <property type="entry name" value="Metallo-dependent hydrolases"/>
    <property type="match status" value="1"/>
</dbReference>
<evidence type="ECO:0000259" key="2">
    <source>
        <dbReference type="Pfam" id="PF04909"/>
    </source>
</evidence>
<dbReference type="STRING" id="1365950.SAMN05428963_10993"/>
<dbReference type="PANTHER" id="PTHR21240:SF30">
    <property type="entry name" value="AMIDOHYDROLASE-RELATED DOMAIN-CONTAINING PROTEIN-RELATED"/>
    <property type="match status" value="1"/>
</dbReference>
<protein>
    <recommendedName>
        <fullName evidence="2">Amidohydrolase-related domain-containing protein</fullName>
    </recommendedName>
</protein>
<proteinExistence type="predicted"/>
<organism evidence="3 4">
    <name type="scientific">Consotaella salsifontis</name>
    <dbReference type="NCBI Taxonomy" id="1365950"/>
    <lineage>
        <taxon>Bacteria</taxon>
        <taxon>Pseudomonadati</taxon>
        <taxon>Pseudomonadota</taxon>
        <taxon>Alphaproteobacteria</taxon>
        <taxon>Hyphomicrobiales</taxon>
        <taxon>Aurantimonadaceae</taxon>
        <taxon>Consotaella</taxon>
    </lineage>
</organism>
<dbReference type="InterPro" id="IPR006680">
    <property type="entry name" value="Amidohydro-rel"/>
</dbReference>
<gene>
    <name evidence="3" type="ORF">SAMN05428963_10993</name>
</gene>
<evidence type="ECO:0000313" key="3">
    <source>
        <dbReference type="EMBL" id="SKA24436.1"/>
    </source>
</evidence>
<dbReference type="InterPro" id="IPR032465">
    <property type="entry name" value="ACMSD"/>
</dbReference>
<evidence type="ECO:0000256" key="1">
    <source>
        <dbReference type="ARBA" id="ARBA00023239"/>
    </source>
</evidence>
<keyword evidence="1" id="KW-0456">Lyase</keyword>
<dbReference type="GO" id="GO:0019748">
    <property type="term" value="P:secondary metabolic process"/>
    <property type="evidence" value="ECO:0007669"/>
    <property type="project" value="TreeGrafter"/>
</dbReference>
<dbReference type="Pfam" id="PF04909">
    <property type="entry name" value="Amidohydro_2"/>
    <property type="match status" value="1"/>
</dbReference>
<dbReference type="Gene3D" id="3.20.20.140">
    <property type="entry name" value="Metal-dependent hydrolases"/>
    <property type="match status" value="1"/>
</dbReference>
<dbReference type="InterPro" id="IPR032466">
    <property type="entry name" value="Metal_Hydrolase"/>
</dbReference>